<protein>
    <recommendedName>
        <fullName evidence="4">Cilia- and flagella-associated protein 58 central coiled coil domain-containing protein</fullName>
    </recommendedName>
</protein>
<feature type="compositionally biased region" description="Basic residues" evidence="3">
    <location>
        <begin position="1"/>
        <end position="10"/>
    </location>
</feature>
<evidence type="ECO:0000313" key="6">
    <source>
        <dbReference type="EMBL" id="CAD9085653.1"/>
    </source>
</evidence>
<gene>
    <name evidence="5" type="ORF">PCOS0759_LOCUS8906</name>
    <name evidence="6" type="ORF">PCOS0759_LOCUS8907</name>
</gene>
<dbReference type="PANTHER" id="PTHR32083">
    <property type="entry name" value="CILIA AND FLAGELLA-ASSOCIATED PROTEIN 58-RELATED"/>
    <property type="match status" value="1"/>
</dbReference>
<feature type="domain" description="Cilia- and flagella-associated protein 58 central coiled coil" evidence="4">
    <location>
        <begin position="473"/>
        <end position="772"/>
    </location>
</feature>
<dbReference type="PANTHER" id="PTHR32083:SF0">
    <property type="entry name" value="CILIA AND FLAGELLA-ASSOCIATED PROTEIN 58"/>
    <property type="match status" value="1"/>
</dbReference>
<feature type="region of interest" description="Disordered" evidence="3">
    <location>
        <begin position="1"/>
        <end position="81"/>
    </location>
</feature>
<organism evidence="5">
    <name type="scientific">Percolomonas cosmopolitus</name>
    <dbReference type="NCBI Taxonomy" id="63605"/>
    <lineage>
        <taxon>Eukaryota</taxon>
        <taxon>Discoba</taxon>
        <taxon>Heterolobosea</taxon>
        <taxon>Tetramitia</taxon>
        <taxon>Eutetramitia</taxon>
        <taxon>Percolomonadidae</taxon>
        <taxon>Percolomonas</taxon>
    </lineage>
</organism>
<proteinExistence type="predicted"/>
<evidence type="ECO:0000313" key="5">
    <source>
        <dbReference type="EMBL" id="CAD9085652.1"/>
    </source>
</evidence>
<evidence type="ECO:0000259" key="4">
    <source>
        <dbReference type="Pfam" id="PF21771"/>
    </source>
</evidence>
<feature type="compositionally biased region" description="Basic and acidic residues" evidence="3">
    <location>
        <begin position="53"/>
        <end position="64"/>
    </location>
</feature>
<feature type="coiled-coil region" evidence="2">
    <location>
        <begin position="873"/>
        <end position="900"/>
    </location>
</feature>
<accession>A0A6U0LU49</accession>
<name>A0A6U0LU49_9EUKA</name>
<dbReference type="AlphaFoldDB" id="A0A6U0LU49"/>
<evidence type="ECO:0000256" key="2">
    <source>
        <dbReference type="SAM" id="Coils"/>
    </source>
</evidence>
<dbReference type="InterPro" id="IPR049270">
    <property type="entry name" value="CFAP58_CC"/>
</dbReference>
<dbReference type="GO" id="GO:0005856">
    <property type="term" value="C:cytoskeleton"/>
    <property type="evidence" value="ECO:0007669"/>
    <property type="project" value="TreeGrafter"/>
</dbReference>
<dbReference type="Pfam" id="PF21771">
    <property type="entry name" value="CFAP58_CC"/>
    <property type="match status" value="1"/>
</dbReference>
<feature type="coiled-coil region" evidence="2">
    <location>
        <begin position="748"/>
        <end position="806"/>
    </location>
</feature>
<keyword evidence="1 2" id="KW-0175">Coiled coil</keyword>
<feature type="coiled-coil region" evidence="2">
    <location>
        <begin position="370"/>
        <end position="474"/>
    </location>
</feature>
<evidence type="ECO:0000256" key="1">
    <source>
        <dbReference type="ARBA" id="ARBA00023054"/>
    </source>
</evidence>
<sequence length="951" mass="111709">MPATRKRHSKTTGGQKSSRKKGPSQEGQPLSASAVLPNINEVSDNATTISDQVKNRESESRDNDPSELSPNFTESDPETDHKNEIAARKALEEQQIREQEAQLKARTEMIDTIQKGTMAFESLEKDFYAILSKLASDKHLESFRAEYRRLHDTLVLSHKNEVRLIKKCHALNQEIVTNAAKVAMAIKLSEEDQNTIRRLKKELSRAWEMVEQTVESDSQSQRGIERLTRELKAAEEILERYRGTDDQFVVMEELRAENLKLKARNTDVDERLTDVYADFDATREKYKDLETELTEKLRELKKYKNENHIIKMDQDKRDRYRKILQDTVTEQKQKMMEMEGTLASHLEKILSYQHLVDEHKAALKEKRTALAVKDRELQSTANEMKKAEKQLDRHMKDHTVVVAEKRKLQLEYDFLQQEYSILQNSHRTLGKEKAKVEFDLHRTQDMHNSDREYVKELQREIDGLRDQIKENERRAHTDATAIDSLRHSVLKERESKQKVVLKVREEQQNVGIAKQHVENLRHHIQEMHEGTKSIKEETFHLHKEKENSLEKTYQLQDQVEQLEQALTLMRLENEENKRIVSEVKQKLTVQRTRYEQVRSDRTAKSFHLKQSKDLISEQQQKLIFQRQQIEQLKKEIVGCEERITFLSKEKEDIRKEKTKLGTNVTERTQQIKELKATIQVMQNENEKLRQMMREGDVVRMSELVRYNNIVRDRDLLGTQVIKRNDHISLLKKKVHIQESIIKKGSHQYRQRDEDCKMLKIKIKELEHKIQVLQKRNSHKEALRGVLTNAQKENKHLKTQLQALSQHLGNPTNVHAWRIVSSKNEGTFDLMVRTQTLQKELLSKRQELCDLQQELIEKDRLCNELRRQFKRMPGPDVQRQLVRYEEQIRKLKEQLKSTTSEMNMFAFQAKEKDLSLKQQRMATGGTFLGGSGSSLGGSSGFSTQRRLLRVRK</sequence>
<reference evidence="5" key="1">
    <citation type="submission" date="2021-01" db="EMBL/GenBank/DDBJ databases">
        <authorList>
            <person name="Corre E."/>
            <person name="Pelletier E."/>
            <person name="Niang G."/>
            <person name="Scheremetjew M."/>
            <person name="Finn R."/>
            <person name="Kale V."/>
            <person name="Holt S."/>
            <person name="Cochrane G."/>
            <person name="Meng A."/>
            <person name="Brown T."/>
            <person name="Cohen L."/>
        </authorList>
    </citation>
    <scope>NUCLEOTIDE SEQUENCE</scope>
    <source>
        <strain evidence="5">WS</strain>
    </source>
</reference>
<dbReference type="EMBL" id="HBGD01010829">
    <property type="protein sequence ID" value="CAD9085652.1"/>
    <property type="molecule type" value="Transcribed_RNA"/>
</dbReference>
<evidence type="ECO:0000256" key="3">
    <source>
        <dbReference type="SAM" id="MobiDB-lite"/>
    </source>
</evidence>
<dbReference type="EMBL" id="HBGD01010830">
    <property type="protein sequence ID" value="CAD9085653.1"/>
    <property type="molecule type" value="Transcribed_RNA"/>
</dbReference>
<feature type="coiled-coil region" evidence="2">
    <location>
        <begin position="615"/>
        <end position="694"/>
    </location>
</feature>
<feature type="coiled-coil region" evidence="2">
    <location>
        <begin position="224"/>
        <end position="306"/>
    </location>
</feature>
<feature type="compositionally biased region" description="Polar residues" evidence="3">
    <location>
        <begin position="40"/>
        <end position="52"/>
    </location>
</feature>
<feature type="coiled-coil region" evidence="2">
    <location>
        <begin position="545"/>
        <end position="579"/>
    </location>
</feature>